<accession>A0ABQ0Q1S4</accession>
<reference evidence="1" key="1">
    <citation type="submission" date="2013-04" db="EMBL/GenBank/DDBJ databases">
        <title>The genome sequencing project of 58 acetic acid bacteria.</title>
        <authorList>
            <person name="Okamoto-Kainuma A."/>
            <person name="Ishikawa M."/>
            <person name="Umino S."/>
            <person name="Koizumi Y."/>
            <person name="Shiwa Y."/>
            <person name="Yoshikawa H."/>
            <person name="Matsutani M."/>
            <person name="Matsushita K."/>
        </authorList>
    </citation>
    <scope>NUCLEOTIDE SEQUENCE</scope>
    <source>
        <strain evidence="1">NRIC 0535</strain>
    </source>
</reference>
<dbReference type="Gene3D" id="3.40.50.1240">
    <property type="entry name" value="Phosphoglycerate mutase-like"/>
    <property type="match status" value="1"/>
</dbReference>
<sequence>MPAGEHDPLFDGVPEGYVSAHKRVLYDDAASAGAFDASHRPDTVQSGLRALQALIVPQGCDSEKGPCFIRPLTIGEKKGRPVIDGGPAGAASLAENLLLIHVEGLDRDATRWVGRIDEKILSAVLPVHGYMAQLTRRRGALVEQKAHQLVGVLEDFLDGNEVTLPDETTVGRDIRFLAFAGHDTTLDALAAHYGLDWHFDDQPDETAPDTTLAFERWRSPEGRITIRVRLFHQSLAALRQGKGLDLDHGGQILLEPRHQ</sequence>
<dbReference type="EMBL" id="BAPV01000009">
    <property type="protein sequence ID" value="GBQ87318.1"/>
    <property type="molecule type" value="Genomic_DNA"/>
</dbReference>
<gene>
    <name evidence="1" type="ORF">AA0535_1249</name>
</gene>
<protein>
    <submittedName>
        <fullName evidence="1">Phosphoanhydride phosphohydrolase</fullName>
    </submittedName>
</protein>
<organism evidence="1 2">
    <name type="scientific">Asaia krungthepensis NRIC 0535</name>
    <dbReference type="NCBI Taxonomy" id="1307925"/>
    <lineage>
        <taxon>Bacteria</taxon>
        <taxon>Pseudomonadati</taxon>
        <taxon>Pseudomonadota</taxon>
        <taxon>Alphaproteobacteria</taxon>
        <taxon>Acetobacterales</taxon>
        <taxon>Acetobacteraceae</taxon>
        <taxon>Asaia</taxon>
    </lineage>
</organism>
<evidence type="ECO:0000313" key="1">
    <source>
        <dbReference type="EMBL" id="GBQ87318.1"/>
    </source>
</evidence>
<keyword evidence="2" id="KW-1185">Reference proteome</keyword>
<dbReference type="SUPFAM" id="SSF53254">
    <property type="entry name" value="Phosphoglycerate mutase-like"/>
    <property type="match status" value="1"/>
</dbReference>
<proteinExistence type="predicted"/>
<dbReference type="Proteomes" id="UP001062776">
    <property type="component" value="Unassembled WGS sequence"/>
</dbReference>
<comment type="caution">
    <text evidence="1">The sequence shown here is derived from an EMBL/GenBank/DDBJ whole genome shotgun (WGS) entry which is preliminary data.</text>
</comment>
<name>A0ABQ0Q1S4_9PROT</name>
<dbReference type="InterPro" id="IPR029033">
    <property type="entry name" value="His_PPase_superfam"/>
</dbReference>
<evidence type="ECO:0000313" key="2">
    <source>
        <dbReference type="Proteomes" id="UP001062776"/>
    </source>
</evidence>